<keyword evidence="6" id="KW-0001">2Fe-2S</keyword>
<evidence type="ECO:0000256" key="2">
    <source>
        <dbReference type="ARBA" id="ARBA00022448"/>
    </source>
</evidence>
<comment type="subcellular location">
    <subcellularLocation>
        <location evidence="1">Cell membrane</location>
        <topology evidence="1">Multi-pass membrane protein</topology>
    </subcellularLocation>
</comment>
<dbReference type="PRINTS" id="PR00162">
    <property type="entry name" value="RIESKE"/>
</dbReference>
<dbReference type="GO" id="GO:0051537">
    <property type="term" value="F:2 iron, 2 sulfur cluster binding"/>
    <property type="evidence" value="ECO:0007669"/>
    <property type="project" value="UniProtKB-KW"/>
</dbReference>
<evidence type="ECO:0000256" key="1">
    <source>
        <dbReference type="ARBA" id="ARBA00004651"/>
    </source>
</evidence>
<dbReference type="PROSITE" id="PS51296">
    <property type="entry name" value="RIESKE"/>
    <property type="match status" value="1"/>
</dbReference>
<feature type="domain" description="Rieske" evidence="17">
    <location>
        <begin position="221"/>
        <end position="329"/>
    </location>
</feature>
<dbReference type="CDD" id="cd03467">
    <property type="entry name" value="Rieske"/>
    <property type="match status" value="1"/>
</dbReference>
<dbReference type="Pfam" id="PF00355">
    <property type="entry name" value="Rieske"/>
    <property type="match status" value="1"/>
</dbReference>
<evidence type="ECO:0000256" key="16">
    <source>
        <dbReference type="SAM" id="Phobius"/>
    </source>
</evidence>
<dbReference type="PANTHER" id="PTHR10134">
    <property type="entry name" value="CYTOCHROME B-C1 COMPLEX SUBUNIT RIESKE, MITOCHONDRIAL"/>
    <property type="match status" value="1"/>
</dbReference>
<keyword evidence="11" id="KW-0411">Iron-sulfur</keyword>
<name>A0A6J7GPK5_9ZZZZ</name>
<dbReference type="InterPro" id="IPR036922">
    <property type="entry name" value="Rieske_2Fe-2S_sf"/>
</dbReference>
<gene>
    <name evidence="18" type="ORF">UFOPK3495_01447</name>
    <name evidence="19" type="ORF">UFOPK4237_01148</name>
</gene>
<dbReference type="AlphaFoldDB" id="A0A6J7GPK5"/>
<proteinExistence type="predicted"/>
<evidence type="ECO:0000256" key="11">
    <source>
        <dbReference type="ARBA" id="ARBA00023014"/>
    </source>
</evidence>
<dbReference type="GO" id="GO:0046872">
    <property type="term" value="F:metal ion binding"/>
    <property type="evidence" value="ECO:0007669"/>
    <property type="project" value="UniProtKB-KW"/>
</dbReference>
<dbReference type="InterPro" id="IPR005805">
    <property type="entry name" value="Rieske_Fe-S_prot_C"/>
</dbReference>
<evidence type="ECO:0000256" key="15">
    <source>
        <dbReference type="ARBA" id="ARBA00034078"/>
    </source>
</evidence>
<keyword evidence="5 16" id="KW-0812">Transmembrane</keyword>
<evidence type="ECO:0000313" key="19">
    <source>
        <dbReference type="EMBL" id="CAB5040466.1"/>
    </source>
</evidence>
<evidence type="ECO:0000256" key="14">
    <source>
        <dbReference type="ARBA" id="ARBA00032409"/>
    </source>
</evidence>
<dbReference type="EMBL" id="CAFBPZ010000081">
    <property type="protein sequence ID" value="CAB5040466.1"/>
    <property type="molecule type" value="Genomic_DNA"/>
</dbReference>
<dbReference type="InterPro" id="IPR017941">
    <property type="entry name" value="Rieske_2Fe-2S"/>
</dbReference>
<keyword evidence="3" id="KW-1003">Cell membrane</keyword>
<dbReference type="InterPro" id="IPR045603">
    <property type="entry name" value="QcrA_N"/>
</dbReference>
<keyword evidence="12 16" id="KW-0472">Membrane</keyword>
<evidence type="ECO:0000256" key="4">
    <source>
        <dbReference type="ARBA" id="ARBA00022660"/>
    </source>
</evidence>
<sequence length="346" mass="37696">MTDLTPHGTEPAKLGYSPVADIPHALRVSDTDPAAAKRAERQIASMFLLSMILVVVFIVAFCTIDKDTNVYIPVFGEVGFLTIVLGLTSGLSILLIGTGAIQWAKKLMPDVEVVQMRHEMTSPQDATDEAAANYERGKDESGFARYTIIRRTLIGAMALFPIPVIFLLRDLWSSPESGTLTPDEILSHTIWKKGERIVVDATYLPVRPQDLPIGGLVSAVPASLKEVQEAEGNLNARGKSAIILVRMDPKDIVAQQGDGWDYQGIVAYSKICTHVGCPIALYEQRTHHLLCPCHQSTFDLANAGAVVFGPAARNMPQLPIGVDSEGYLIAMDDFNQPIGPSFWERG</sequence>
<accession>A0A6J7GPK5</accession>
<feature type="transmembrane region" description="Helical" evidence="16">
    <location>
        <begin position="153"/>
        <end position="172"/>
    </location>
</feature>
<evidence type="ECO:0000256" key="7">
    <source>
        <dbReference type="ARBA" id="ARBA00022723"/>
    </source>
</evidence>
<comment type="cofactor">
    <cofactor evidence="15">
        <name>[2Fe-2S] cluster</name>
        <dbReference type="ChEBI" id="CHEBI:190135"/>
    </cofactor>
</comment>
<evidence type="ECO:0000259" key="17">
    <source>
        <dbReference type="PROSITE" id="PS51296"/>
    </source>
</evidence>
<evidence type="ECO:0000256" key="5">
    <source>
        <dbReference type="ARBA" id="ARBA00022692"/>
    </source>
</evidence>
<evidence type="ECO:0000256" key="9">
    <source>
        <dbReference type="ARBA" id="ARBA00023002"/>
    </source>
</evidence>
<keyword evidence="13" id="KW-1015">Disulfide bond</keyword>
<keyword evidence="4" id="KW-0249">Electron transport</keyword>
<keyword evidence="10" id="KW-0408">Iron</keyword>
<dbReference type="EMBL" id="CAFBMC010000101">
    <property type="protein sequence ID" value="CAB4908896.1"/>
    <property type="molecule type" value="Genomic_DNA"/>
</dbReference>
<evidence type="ECO:0000256" key="3">
    <source>
        <dbReference type="ARBA" id="ARBA00022475"/>
    </source>
</evidence>
<evidence type="ECO:0000313" key="18">
    <source>
        <dbReference type="EMBL" id="CAB4908896.1"/>
    </source>
</evidence>
<dbReference type="GO" id="GO:0016491">
    <property type="term" value="F:oxidoreductase activity"/>
    <property type="evidence" value="ECO:0007669"/>
    <property type="project" value="UniProtKB-KW"/>
</dbReference>
<evidence type="ECO:0000256" key="10">
    <source>
        <dbReference type="ARBA" id="ARBA00023004"/>
    </source>
</evidence>
<evidence type="ECO:0000256" key="8">
    <source>
        <dbReference type="ARBA" id="ARBA00022989"/>
    </source>
</evidence>
<keyword evidence="2" id="KW-0813">Transport</keyword>
<dbReference type="Gene3D" id="2.102.10.10">
    <property type="entry name" value="Rieske [2Fe-2S] iron-sulphur domain"/>
    <property type="match status" value="1"/>
</dbReference>
<evidence type="ECO:0000256" key="12">
    <source>
        <dbReference type="ARBA" id="ARBA00023136"/>
    </source>
</evidence>
<feature type="transmembrane region" description="Helical" evidence="16">
    <location>
        <begin position="43"/>
        <end position="64"/>
    </location>
</feature>
<dbReference type="SUPFAM" id="SSF50022">
    <property type="entry name" value="ISP domain"/>
    <property type="match status" value="1"/>
</dbReference>
<protein>
    <recommendedName>
        <fullName evidence="14">Rieske iron-sulfur protein</fullName>
    </recommendedName>
</protein>
<keyword evidence="4" id="KW-0679">Respiratory chain</keyword>
<keyword evidence="8 16" id="KW-1133">Transmembrane helix</keyword>
<dbReference type="Pfam" id="PF19297">
    <property type="entry name" value="QcrA_N"/>
    <property type="match status" value="1"/>
</dbReference>
<organism evidence="18">
    <name type="scientific">freshwater metagenome</name>
    <dbReference type="NCBI Taxonomy" id="449393"/>
    <lineage>
        <taxon>unclassified sequences</taxon>
        <taxon>metagenomes</taxon>
        <taxon>ecological metagenomes</taxon>
    </lineage>
</organism>
<evidence type="ECO:0000256" key="6">
    <source>
        <dbReference type="ARBA" id="ARBA00022714"/>
    </source>
</evidence>
<reference evidence="18" key="1">
    <citation type="submission" date="2020-05" db="EMBL/GenBank/DDBJ databases">
        <authorList>
            <person name="Chiriac C."/>
            <person name="Salcher M."/>
            <person name="Ghai R."/>
            <person name="Kavagutti S V."/>
        </authorList>
    </citation>
    <scope>NUCLEOTIDE SEQUENCE</scope>
</reference>
<feature type="transmembrane region" description="Helical" evidence="16">
    <location>
        <begin position="70"/>
        <end position="96"/>
    </location>
</feature>
<keyword evidence="9" id="KW-0560">Oxidoreductase</keyword>
<dbReference type="InterPro" id="IPR014349">
    <property type="entry name" value="Rieske_Fe-S_prot"/>
</dbReference>
<keyword evidence="7" id="KW-0479">Metal-binding</keyword>
<evidence type="ECO:0000256" key="13">
    <source>
        <dbReference type="ARBA" id="ARBA00023157"/>
    </source>
</evidence>
<dbReference type="GO" id="GO:0005886">
    <property type="term" value="C:plasma membrane"/>
    <property type="evidence" value="ECO:0007669"/>
    <property type="project" value="UniProtKB-SubCell"/>
</dbReference>